<dbReference type="HOGENOM" id="CLU_2721483_0_0_1"/>
<reference evidence="2" key="1">
    <citation type="journal article" date="2002" name="Science">
        <title>The draft genome of Ciona intestinalis: insights into chordate and vertebrate origins.</title>
        <authorList>
            <person name="Dehal P."/>
            <person name="Satou Y."/>
            <person name="Campbell R.K."/>
            <person name="Chapman J."/>
            <person name="Degnan B."/>
            <person name="De Tomaso A."/>
            <person name="Davidson B."/>
            <person name="Di Gregorio A."/>
            <person name="Gelpke M."/>
            <person name="Goodstein D.M."/>
            <person name="Harafuji N."/>
            <person name="Hastings K.E."/>
            <person name="Ho I."/>
            <person name="Hotta K."/>
            <person name="Huang W."/>
            <person name="Kawashima T."/>
            <person name="Lemaire P."/>
            <person name="Martinez D."/>
            <person name="Meinertzhagen I.A."/>
            <person name="Necula S."/>
            <person name="Nonaka M."/>
            <person name="Putnam N."/>
            <person name="Rash S."/>
            <person name="Saiga H."/>
            <person name="Satake M."/>
            <person name="Terry A."/>
            <person name="Yamada L."/>
            <person name="Wang H.G."/>
            <person name="Awazu S."/>
            <person name="Azumi K."/>
            <person name="Boore J."/>
            <person name="Branno M."/>
            <person name="Chin-Bow S."/>
            <person name="DeSantis R."/>
            <person name="Doyle S."/>
            <person name="Francino P."/>
            <person name="Keys D.N."/>
            <person name="Haga S."/>
            <person name="Hayashi H."/>
            <person name="Hino K."/>
            <person name="Imai K.S."/>
            <person name="Inaba K."/>
            <person name="Kano S."/>
            <person name="Kobayashi K."/>
            <person name="Kobayashi M."/>
            <person name="Lee B.I."/>
            <person name="Makabe K.W."/>
            <person name="Manohar C."/>
            <person name="Matassi G."/>
            <person name="Medina M."/>
            <person name="Mochizuki Y."/>
            <person name="Mount S."/>
            <person name="Morishita T."/>
            <person name="Miura S."/>
            <person name="Nakayama A."/>
            <person name="Nishizaka S."/>
            <person name="Nomoto H."/>
            <person name="Ohta F."/>
            <person name="Oishi K."/>
            <person name="Rigoutsos I."/>
            <person name="Sano M."/>
            <person name="Sasaki A."/>
            <person name="Sasakura Y."/>
            <person name="Shoguchi E."/>
            <person name="Shin-i T."/>
            <person name="Spagnuolo A."/>
            <person name="Stainier D."/>
            <person name="Suzuki M.M."/>
            <person name="Tassy O."/>
            <person name="Takatori N."/>
            <person name="Tokuoka M."/>
            <person name="Yagi K."/>
            <person name="Yoshizaki F."/>
            <person name="Wada S."/>
            <person name="Zhang C."/>
            <person name="Hyatt P.D."/>
            <person name="Larimer F."/>
            <person name="Detter C."/>
            <person name="Doggett N."/>
            <person name="Glavina T."/>
            <person name="Hawkins T."/>
            <person name="Richardson P."/>
            <person name="Lucas S."/>
            <person name="Kohara Y."/>
            <person name="Levine M."/>
            <person name="Satoh N."/>
            <person name="Rokhsar D.S."/>
        </authorList>
    </citation>
    <scope>NUCLEOTIDE SEQUENCE [LARGE SCALE GENOMIC DNA]</scope>
</reference>
<protein>
    <submittedName>
        <fullName evidence="1">Uncharacterized protein</fullName>
    </submittedName>
</protein>
<organism evidence="1 2">
    <name type="scientific">Ciona intestinalis</name>
    <name type="common">Transparent sea squirt</name>
    <name type="synonym">Ascidia intestinalis</name>
    <dbReference type="NCBI Taxonomy" id="7719"/>
    <lineage>
        <taxon>Eukaryota</taxon>
        <taxon>Metazoa</taxon>
        <taxon>Chordata</taxon>
        <taxon>Tunicata</taxon>
        <taxon>Ascidiacea</taxon>
        <taxon>Phlebobranchia</taxon>
        <taxon>Cionidae</taxon>
        <taxon>Ciona</taxon>
    </lineage>
</organism>
<proteinExistence type="predicted"/>
<sequence>MHHHTLFSHFSETISQSFVHCSLSSLLRGSMIMMRDGYRITRSLRRSINSSAVFNVPVEISYFPLSWDKKQK</sequence>
<dbReference type="InParanoid" id="H2XS05"/>
<name>H2XS05_CIOIN</name>
<dbReference type="Ensembl" id="ENSCINT00000037079.1">
    <property type="protein sequence ID" value="ENSCINP00000032439.1"/>
    <property type="gene ID" value="ENSCING00000019236.1"/>
</dbReference>
<dbReference type="AlphaFoldDB" id="H2XS05"/>
<dbReference type="EMBL" id="EAAA01002223">
    <property type="status" value="NOT_ANNOTATED_CDS"/>
    <property type="molecule type" value="Genomic_DNA"/>
</dbReference>
<evidence type="ECO:0000313" key="1">
    <source>
        <dbReference type="Ensembl" id="ENSCINP00000032439.1"/>
    </source>
</evidence>
<reference evidence="1" key="2">
    <citation type="journal article" date="2008" name="Genome Biol.">
        <title>Improved genome assembly and evidence-based global gene model set for the chordate Ciona intestinalis: new insight into intron and operon populations.</title>
        <authorList>
            <person name="Satou Y."/>
            <person name="Mineta K."/>
            <person name="Ogasawara M."/>
            <person name="Sasakura Y."/>
            <person name="Shoguchi E."/>
            <person name="Ueno K."/>
            <person name="Yamada L."/>
            <person name="Matsumoto J."/>
            <person name="Wasserscheid J."/>
            <person name="Dewar K."/>
            <person name="Wiley G.B."/>
            <person name="Macmil S.L."/>
            <person name="Roe B.A."/>
            <person name="Zeller R.W."/>
            <person name="Hastings K.E."/>
            <person name="Lemaire P."/>
            <person name="Lindquist E."/>
            <person name="Endo T."/>
            <person name="Hotta K."/>
            <person name="Inaba K."/>
        </authorList>
    </citation>
    <scope>NUCLEOTIDE SEQUENCE [LARGE SCALE GENOMIC DNA]</scope>
    <source>
        <strain evidence="1">wild type</strain>
    </source>
</reference>
<keyword evidence="2" id="KW-1185">Reference proteome</keyword>
<evidence type="ECO:0000313" key="2">
    <source>
        <dbReference type="Proteomes" id="UP000008144"/>
    </source>
</evidence>
<reference evidence="1" key="3">
    <citation type="submission" date="2025-08" db="UniProtKB">
        <authorList>
            <consortium name="Ensembl"/>
        </authorList>
    </citation>
    <scope>IDENTIFICATION</scope>
</reference>
<dbReference type="EMBL" id="EAAA01002224">
    <property type="status" value="NOT_ANNOTATED_CDS"/>
    <property type="molecule type" value="Genomic_DNA"/>
</dbReference>
<reference evidence="1" key="4">
    <citation type="submission" date="2025-09" db="UniProtKB">
        <authorList>
            <consortium name="Ensembl"/>
        </authorList>
    </citation>
    <scope>IDENTIFICATION</scope>
</reference>
<dbReference type="Proteomes" id="UP000008144">
    <property type="component" value="Chromosome 5"/>
</dbReference>
<accession>H2XS05</accession>